<dbReference type="EMBL" id="CP132485">
    <property type="protein sequence ID" value="WLV82770.1"/>
    <property type="molecule type" value="Genomic_DNA"/>
</dbReference>
<feature type="domain" description="Glycosyl transferase family 1" evidence="2">
    <location>
        <begin position="192"/>
        <end position="333"/>
    </location>
</feature>
<keyword evidence="3" id="KW-0808">Transferase</keyword>
<dbReference type="PANTHER" id="PTHR12526">
    <property type="entry name" value="GLYCOSYLTRANSFERASE"/>
    <property type="match status" value="1"/>
</dbReference>
<dbReference type="GO" id="GO:0016757">
    <property type="term" value="F:glycosyltransferase activity"/>
    <property type="evidence" value="ECO:0007669"/>
    <property type="project" value="UniProtKB-KW"/>
</dbReference>
<accession>A0ABD7Z754</accession>
<evidence type="ECO:0000313" key="4">
    <source>
        <dbReference type="Proteomes" id="UP001229832"/>
    </source>
</evidence>
<organism evidence="3 4">
    <name type="scientific">Lacticaseibacillus zeae subsp. silagei</name>
    <dbReference type="NCBI Taxonomy" id="3068307"/>
    <lineage>
        <taxon>Bacteria</taxon>
        <taxon>Bacillati</taxon>
        <taxon>Bacillota</taxon>
        <taxon>Bacilli</taxon>
        <taxon>Lactobacillales</taxon>
        <taxon>Lactobacillaceae</taxon>
        <taxon>Lacticaseibacillus</taxon>
    </lineage>
</organism>
<dbReference type="SUPFAM" id="SSF53756">
    <property type="entry name" value="UDP-Glycosyltransferase/glycogen phosphorylase"/>
    <property type="match status" value="1"/>
</dbReference>
<evidence type="ECO:0000313" key="3">
    <source>
        <dbReference type="EMBL" id="WLV82770.1"/>
    </source>
</evidence>
<dbReference type="Proteomes" id="UP001229832">
    <property type="component" value="Chromosome"/>
</dbReference>
<dbReference type="InterPro" id="IPR001296">
    <property type="entry name" value="Glyco_trans_1"/>
</dbReference>
<evidence type="ECO:0000259" key="2">
    <source>
        <dbReference type="Pfam" id="PF00534"/>
    </source>
</evidence>
<dbReference type="Gene3D" id="3.40.50.2000">
    <property type="entry name" value="Glycogen Phosphorylase B"/>
    <property type="match status" value="2"/>
</dbReference>
<dbReference type="Pfam" id="PF00534">
    <property type="entry name" value="Glycos_transf_1"/>
    <property type="match status" value="1"/>
</dbReference>
<keyword evidence="1" id="KW-0812">Transmembrane</keyword>
<keyword evidence="4" id="KW-1185">Reference proteome</keyword>
<keyword evidence="1" id="KW-0472">Membrane</keyword>
<evidence type="ECO:0000256" key="1">
    <source>
        <dbReference type="SAM" id="Phobius"/>
    </source>
</evidence>
<name>A0ABD7Z754_LACZE</name>
<gene>
    <name evidence="3" type="ORF">LACZS2_001957</name>
</gene>
<reference evidence="3 4" key="1">
    <citation type="submission" date="2023-08" db="EMBL/GenBank/DDBJ databases">
        <authorList>
            <person name="Buchebner-Jance M."/>
        </authorList>
    </citation>
    <scope>NUCLEOTIDE SEQUENCE [LARGE SCALE GENOMIC DNA]</scope>
    <source>
        <strain evidence="3 4">NCIMB 15475</strain>
    </source>
</reference>
<proteinExistence type="predicted"/>
<dbReference type="GeneID" id="93269629"/>
<dbReference type="RefSeq" id="WP_070652159.1">
    <property type="nucleotide sequence ID" value="NZ_CP132484.1"/>
</dbReference>
<keyword evidence="3" id="KW-0328">Glycosyltransferase</keyword>
<keyword evidence="1" id="KW-1133">Transmembrane helix</keyword>
<sequence length="365" mass="41176">MRDKEKIKTLVILPFLSGEGGTETVVNEWISHFEHSSDFEMSFLLPQGSMRDHWYPSFSKKVKVFKFAQLFRNRRSIRNLFGAIWLAFAVLFTSADEVVCLSTKLIYEVAILKRLFHKKFRIISWIHFSLLHGQDVSLDDLQKADYHLAISTGIQQQMHDINIEDSRIGVVGNPVSPTTNVIPASTDGITRFVYSGRIFVGGEKNLRELVLGLNKLNKLTKQWTLDVFGDGPDMLEFKELIAQKGISSQVTLHGWVTQPLDKLAHADCLVLTSTYEGFGMVLAEAIARGIPVISSDCPTGPADIVNNSNGYLYKPGDVSMLTEKMLAIINKEKVFNHDDLPSTVSKFYSKSYFNRLEQFLVAFSE</sequence>
<feature type="transmembrane region" description="Helical" evidence="1">
    <location>
        <begin position="76"/>
        <end position="95"/>
    </location>
</feature>
<dbReference type="AlphaFoldDB" id="A0ABD7Z754"/>
<dbReference type="CDD" id="cd03811">
    <property type="entry name" value="GT4_GT28_WabH-like"/>
    <property type="match status" value="1"/>
</dbReference>
<protein>
    <submittedName>
        <fullName evidence="3">Glycosyltransferase</fullName>
        <ecNumber evidence="3">2.4.-.-</ecNumber>
    </submittedName>
</protein>
<dbReference type="PANTHER" id="PTHR12526:SF630">
    <property type="entry name" value="GLYCOSYLTRANSFERASE"/>
    <property type="match status" value="1"/>
</dbReference>
<dbReference type="EC" id="2.4.-.-" evidence="3"/>